<reference evidence="2" key="1">
    <citation type="submission" date="2023-10" db="EMBL/GenBank/DDBJ databases">
        <authorList>
            <person name="Chen Y."/>
            <person name="Shah S."/>
            <person name="Dougan E. K."/>
            <person name="Thang M."/>
            <person name="Chan C."/>
        </authorList>
    </citation>
    <scope>NUCLEOTIDE SEQUENCE [LARGE SCALE GENOMIC DNA]</scope>
</reference>
<dbReference type="EMBL" id="CAUYUJ010017937">
    <property type="protein sequence ID" value="CAK0879280.1"/>
    <property type="molecule type" value="Genomic_DNA"/>
</dbReference>
<evidence type="ECO:0000256" key="1">
    <source>
        <dbReference type="SAM" id="MobiDB-lite"/>
    </source>
</evidence>
<protein>
    <submittedName>
        <fullName evidence="2">Uncharacterized protein</fullName>
    </submittedName>
</protein>
<evidence type="ECO:0000313" key="2">
    <source>
        <dbReference type="EMBL" id="CAK0879280.1"/>
    </source>
</evidence>
<keyword evidence="3" id="KW-1185">Reference proteome</keyword>
<name>A0ABN9VZY5_9DINO</name>
<feature type="compositionally biased region" description="Acidic residues" evidence="1">
    <location>
        <begin position="85"/>
        <end position="113"/>
    </location>
</feature>
<feature type="region of interest" description="Disordered" evidence="1">
    <location>
        <begin position="59"/>
        <end position="120"/>
    </location>
</feature>
<proteinExistence type="predicted"/>
<dbReference type="Proteomes" id="UP001189429">
    <property type="component" value="Unassembled WGS sequence"/>
</dbReference>
<gene>
    <name evidence="2" type="ORF">PCOR1329_LOCUS62750</name>
</gene>
<comment type="caution">
    <text evidence="2">The sequence shown here is derived from an EMBL/GenBank/DDBJ whole genome shotgun (WGS) entry which is preliminary data.</text>
</comment>
<accession>A0ABN9VZY5</accession>
<sequence length="120" mass="14028">MYYAWRGRGRRERAVTRRTYGIGRTASLANGRYVVESLANIATAMLARQWYFKDKMATEVQRDSPCVPEGKMGSEGMWRPKEEKEEAEAEAEAEEEEEEEDNEEEEEKEEAEEQNERKGR</sequence>
<evidence type="ECO:0000313" key="3">
    <source>
        <dbReference type="Proteomes" id="UP001189429"/>
    </source>
</evidence>
<organism evidence="2 3">
    <name type="scientific">Prorocentrum cordatum</name>
    <dbReference type="NCBI Taxonomy" id="2364126"/>
    <lineage>
        <taxon>Eukaryota</taxon>
        <taxon>Sar</taxon>
        <taxon>Alveolata</taxon>
        <taxon>Dinophyceae</taxon>
        <taxon>Prorocentrales</taxon>
        <taxon>Prorocentraceae</taxon>
        <taxon>Prorocentrum</taxon>
    </lineage>
</organism>